<name>A0A7R9BIA2_9CRUS</name>
<dbReference type="EMBL" id="OA882340">
    <property type="protein sequence ID" value="CAD7274791.1"/>
    <property type="molecule type" value="Genomic_DNA"/>
</dbReference>
<dbReference type="Proteomes" id="UP000678499">
    <property type="component" value="Unassembled WGS sequence"/>
</dbReference>
<feature type="domain" description="Cytosol aminopeptidase" evidence="6">
    <location>
        <begin position="1151"/>
        <end position="1158"/>
    </location>
</feature>
<protein>
    <recommendedName>
        <fullName evidence="6">Cytosol aminopeptidase domain-containing protein</fullName>
    </recommendedName>
</protein>
<dbReference type="InterPro" id="IPR041417">
    <property type="entry name" value="NPEPL1_N"/>
</dbReference>
<dbReference type="GO" id="GO:0005737">
    <property type="term" value="C:cytoplasm"/>
    <property type="evidence" value="ECO:0007669"/>
    <property type="project" value="InterPro"/>
</dbReference>
<dbReference type="InterPro" id="IPR000819">
    <property type="entry name" value="Peptidase_M17_C"/>
</dbReference>
<dbReference type="SUPFAM" id="SSF53187">
    <property type="entry name" value="Zn-dependent exopeptidases"/>
    <property type="match status" value="2"/>
</dbReference>
<dbReference type="PANTHER" id="PTHR11963">
    <property type="entry name" value="LEUCINE AMINOPEPTIDASE-RELATED"/>
    <property type="match status" value="1"/>
</dbReference>
<gene>
    <name evidence="7" type="ORF">NMOB1V02_LOCUS2612</name>
</gene>
<dbReference type="Pfam" id="PF16033">
    <property type="entry name" value="DUF4789"/>
    <property type="match status" value="2"/>
</dbReference>
<feature type="compositionally biased region" description="Basic and acidic residues" evidence="5">
    <location>
        <begin position="581"/>
        <end position="603"/>
    </location>
</feature>
<feature type="compositionally biased region" description="Basic and acidic residues" evidence="5">
    <location>
        <begin position="498"/>
        <end position="507"/>
    </location>
</feature>
<dbReference type="InterPro" id="IPR011356">
    <property type="entry name" value="Leucine_aapep/pepB"/>
</dbReference>
<dbReference type="GO" id="GO:0070006">
    <property type="term" value="F:metalloaminopeptidase activity"/>
    <property type="evidence" value="ECO:0007669"/>
    <property type="project" value="InterPro"/>
</dbReference>
<keyword evidence="2" id="KW-0031">Aminopeptidase</keyword>
<feature type="region of interest" description="Disordered" evidence="5">
    <location>
        <begin position="1315"/>
        <end position="1335"/>
    </location>
</feature>
<keyword evidence="4" id="KW-0378">Hydrolase</keyword>
<comment type="similarity">
    <text evidence="1">Belongs to the peptidase M17 family.</text>
</comment>
<feature type="region of interest" description="Disordered" evidence="5">
    <location>
        <begin position="580"/>
        <end position="603"/>
    </location>
</feature>
<dbReference type="Pfam" id="PF18295">
    <property type="entry name" value="Pdase_M17_N2"/>
    <property type="match status" value="1"/>
</dbReference>
<keyword evidence="8" id="KW-1185">Reference proteome</keyword>
<proteinExistence type="inferred from homology"/>
<sequence>MDSGIGLGNEKKVRKMKVKLRFSDEVTSTDPVKRNVMIIGQLPHLNAVPWDSVSNKLKPRVEEQLYARALKTLGTNNGSSSVCSLFFNSAVLASLPSKCSRHNTPSQSHAVTKLLKNSVAGDQLDVVLICERRDVFATACAVARAYPLFSRKTSSLGVDSVAANETQVRVEYVLVGEGGEKTSLAKADFECLDEIAECVQLAARIVDTPCSEMNTMHFLKEIEKVADATKAKLTVIKGDELRDKGFGGIYSVGRAAEVPPVLAVLSHAPPGASTTIAWVGKGIVYDTGGLSIKSKTGMPGMKRDCGGAAAVLGAFKAAVRRGFTENLHAVFCLAENAVGPRSTKPDDIITLYSGKRIFIDVWDEEFNLLLEVKEVDPFIPTNTKGFIPKHGREHPNEHIRSNVPVKSKKMPGDPGHFLPFPGKNKYAAVSPAAFKLENKQTTRFVPWARIVVIHSGLAGSPRTEESELLHPQSQDASTLPLSLVEAQGVPEAPAEKYSPAHDVHEDTSSENIKAGHPAVTDIVDSKVSVESDTGSLGTKDTLAKKMDLPDVPVEKGSSERTNSTHPVLINLPSSLVEAEGVPEKPVGKNHPAPDVHKDASSEKIKAGHPAMIEFVDSKVNVESDSSSVGLKDTLAKKIDLQDVPVEKASSESTNWTHPVLINPEVVGSMNKESDLSPLGNNNATEGNSSLPYDYPVEKPAENNHFTNPGQEVSLMDISDRTVGLHLDHQSRKELECERRHGPGWVPFGETCVEIHMQCGEKRWIVCNPASRKFECRRMPCANSDYSQLKNGTCVKIADLATMKVCAENQKMFKDRYGQISCECKDLHAFWEPHGKCYPLYQRGPCEAGEVLGLSADKRLSCLPNICDSNAGVVFDAACGCCYKLGTKGPCARNLIFSLDRKTLEPVCINSAKPTEFLNSAFTCALGSIRAWKNVCLKNLTIFGDVCQEQNPGELYNAEKMCKIPLLEKEPCENAGTWRILDLRTSQPTCVEEPCSPSECLIAESGICEDCKRFGEQCQKKGFRGVLTVHGTAMCDCADSTAYSIFANKCFQLHTRGPCGKDEIFVYTYNETFTPSEFDNGMRCEKNICGYERSVVWSNGQCYTLDSQGPCQPLEKLLINPQTLRPECLRIKEEEPNAHSIFGGLTTVEVNNTDAEGRLVLADGVVYADKVLKADVIVDLATLTGAQGPATGKYHSALITNDEQWEEIAVKAGRVSGDLVHPLPYAPELHFSEFNSAVADMKNSVADRDNAQPSCAALFIASHLGFDNPVTWIHVDMATPVAVGERATGYGVGLLNVMFGKYLKSDLLRSVSPLTEENAANGTKDGETPAKKMRTAPEEACQKEETKLNPLDGIFQPPWFPEAKSCFKPGLKERLENVSVRLVGPRPRLSVVQRQLQGLLPATFRQRQNLGEGLVQIPERL</sequence>
<evidence type="ECO:0000256" key="5">
    <source>
        <dbReference type="SAM" id="MobiDB-lite"/>
    </source>
</evidence>
<keyword evidence="3" id="KW-0645">Protease</keyword>
<evidence type="ECO:0000259" key="6">
    <source>
        <dbReference type="PROSITE" id="PS00631"/>
    </source>
</evidence>
<evidence type="ECO:0000313" key="7">
    <source>
        <dbReference type="EMBL" id="CAD7274791.1"/>
    </source>
</evidence>
<dbReference type="GO" id="GO:0030145">
    <property type="term" value="F:manganese ion binding"/>
    <property type="evidence" value="ECO:0007669"/>
    <property type="project" value="InterPro"/>
</dbReference>
<evidence type="ECO:0000256" key="4">
    <source>
        <dbReference type="ARBA" id="ARBA00022801"/>
    </source>
</evidence>
<dbReference type="GO" id="GO:0006508">
    <property type="term" value="P:proteolysis"/>
    <property type="evidence" value="ECO:0007669"/>
    <property type="project" value="UniProtKB-KW"/>
</dbReference>
<evidence type="ECO:0000256" key="1">
    <source>
        <dbReference type="ARBA" id="ARBA00009528"/>
    </source>
</evidence>
<dbReference type="Gene3D" id="3.40.50.10590">
    <property type="entry name" value="Zn-dependent exopeptidases"/>
    <property type="match status" value="1"/>
</dbReference>
<dbReference type="PANTHER" id="PTHR11963:SF4">
    <property type="entry name" value="AMINOPEPTIDASE NPEPL1-RELATED"/>
    <property type="match status" value="1"/>
</dbReference>
<feature type="compositionally biased region" description="Basic and acidic residues" evidence="5">
    <location>
        <begin position="1323"/>
        <end position="1335"/>
    </location>
</feature>
<dbReference type="InterPro" id="IPR031993">
    <property type="entry name" value="DUF4789"/>
</dbReference>
<accession>A0A7R9BIA2</accession>
<dbReference type="PRINTS" id="PR00481">
    <property type="entry name" value="LAMNOPPTDASE"/>
</dbReference>
<feature type="region of interest" description="Disordered" evidence="5">
    <location>
        <begin position="490"/>
        <end position="519"/>
    </location>
</feature>
<evidence type="ECO:0000256" key="2">
    <source>
        <dbReference type="ARBA" id="ARBA00022438"/>
    </source>
</evidence>
<evidence type="ECO:0000256" key="3">
    <source>
        <dbReference type="ARBA" id="ARBA00022670"/>
    </source>
</evidence>
<dbReference type="PROSITE" id="PS00631">
    <property type="entry name" value="CYTOSOL_AP"/>
    <property type="match status" value="1"/>
</dbReference>
<dbReference type="OrthoDB" id="412814at2759"/>
<evidence type="ECO:0000313" key="8">
    <source>
        <dbReference type="Proteomes" id="UP000678499"/>
    </source>
</evidence>
<reference evidence="7" key="1">
    <citation type="submission" date="2020-11" db="EMBL/GenBank/DDBJ databases">
        <authorList>
            <person name="Tran Van P."/>
        </authorList>
    </citation>
    <scope>NUCLEOTIDE SEQUENCE</scope>
</reference>
<dbReference type="Gene3D" id="3.40.630.10">
    <property type="entry name" value="Zn peptidases"/>
    <property type="match status" value="2"/>
</dbReference>
<dbReference type="EMBL" id="CAJPEX010000303">
    <property type="protein sequence ID" value="CAG0914943.1"/>
    <property type="molecule type" value="Genomic_DNA"/>
</dbReference>
<dbReference type="Pfam" id="PF00883">
    <property type="entry name" value="Peptidase_M17"/>
    <property type="match status" value="2"/>
</dbReference>
<organism evidence="7">
    <name type="scientific">Notodromas monacha</name>
    <dbReference type="NCBI Taxonomy" id="399045"/>
    <lineage>
        <taxon>Eukaryota</taxon>
        <taxon>Metazoa</taxon>
        <taxon>Ecdysozoa</taxon>
        <taxon>Arthropoda</taxon>
        <taxon>Crustacea</taxon>
        <taxon>Oligostraca</taxon>
        <taxon>Ostracoda</taxon>
        <taxon>Podocopa</taxon>
        <taxon>Podocopida</taxon>
        <taxon>Cypridocopina</taxon>
        <taxon>Cypridoidea</taxon>
        <taxon>Cyprididae</taxon>
        <taxon>Notodromas</taxon>
    </lineage>
</organism>